<dbReference type="PROSITE" id="PS50887">
    <property type="entry name" value="GGDEF"/>
    <property type="match status" value="1"/>
</dbReference>
<feature type="domain" description="GGDEF" evidence="4">
    <location>
        <begin position="256"/>
        <end position="389"/>
    </location>
</feature>
<feature type="transmembrane region" description="Helical" evidence="3">
    <location>
        <begin position="193"/>
        <end position="216"/>
    </location>
</feature>
<keyword evidence="3" id="KW-0472">Membrane</keyword>
<dbReference type="InterPro" id="IPR029787">
    <property type="entry name" value="Nucleotide_cyclase"/>
</dbReference>
<dbReference type="InterPro" id="IPR000160">
    <property type="entry name" value="GGDEF_dom"/>
</dbReference>
<dbReference type="PANTHER" id="PTHR45138:SF9">
    <property type="entry name" value="DIGUANYLATE CYCLASE DGCM-RELATED"/>
    <property type="match status" value="1"/>
</dbReference>
<feature type="transmembrane region" description="Helical" evidence="3">
    <location>
        <begin position="41"/>
        <end position="59"/>
    </location>
</feature>
<dbReference type="InterPro" id="IPR043128">
    <property type="entry name" value="Rev_trsase/Diguanyl_cyclase"/>
</dbReference>
<keyword evidence="3" id="KW-1133">Transmembrane helix</keyword>
<feature type="transmembrane region" description="Helical" evidence="3">
    <location>
        <begin position="154"/>
        <end position="173"/>
    </location>
</feature>
<gene>
    <name evidence="5" type="ORF">GGR36_001861</name>
</gene>
<dbReference type="Pfam" id="PF00990">
    <property type="entry name" value="GGDEF"/>
    <property type="match status" value="1"/>
</dbReference>
<dbReference type="CDD" id="cd01949">
    <property type="entry name" value="GGDEF"/>
    <property type="match status" value="1"/>
</dbReference>
<protein>
    <recommendedName>
        <fullName evidence="1">diguanylate cyclase</fullName>
        <ecNumber evidence="1">2.7.7.65</ecNumber>
    </recommendedName>
</protein>
<reference evidence="5 6" key="1">
    <citation type="submission" date="2020-08" db="EMBL/GenBank/DDBJ databases">
        <title>Genomic Encyclopedia of Type Strains, Phase IV (KMG-IV): sequencing the most valuable type-strain genomes for metagenomic binning, comparative biology and taxonomic classification.</title>
        <authorList>
            <person name="Goeker M."/>
        </authorList>
    </citation>
    <scope>NUCLEOTIDE SEQUENCE [LARGE SCALE GENOMIC DNA]</scope>
    <source>
        <strain evidence="5 6">DSM 106739</strain>
    </source>
</reference>
<feature type="transmembrane region" description="Helical" evidence="3">
    <location>
        <begin position="65"/>
        <end position="86"/>
    </location>
</feature>
<name>A0A840BIU1_9RHOO</name>
<keyword evidence="6" id="KW-1185">Reference proteome</keyword>
<dbReference type="EC" id="2.7.7.65" evidence="1"/>
<dbReference type="InterPro" id="IPR050469">
    <property type="entry name" value="Diguanylate_Cyclase"/>
</dbReference>
<dbReference type="NCBIfam" id="TIGR00254">
    <property type="entry name" value="GGDEF"/>
    <property type="match status" value="1"/>
</dbReference>
<feature type="transmembrane region" description="Helical" evidence="3">
    <location>
        <begin position="12"/>
        <end position="29"/>
    </location>
</feature>
<proteinExistence type="predicted"/>
<dbReference type="PANTHER" id="PTHR45138">
    <property type="entry name" value="REGULATORY COMPONENTS OF SENSORY TRANSDUCTION SYSTEM"/>
    <property type="match status" value="1"/>
</dbReference>
<feature type="transmembrane region" description="Helical" evidence="3">
    <location>
        <begin position="98"/>
        <end position="116"/>
    </location>
</feature>
<sequence length="389" mass="42324">MTLAPLDLTTLAFTRGLVQIILAALMFATLRVDQSFRGSTWWPVGFLASGIALVSLPISSPEHELALNAVNHLLSGFAWAALLLGFWRFNQQGPRLPLLALICILPATSLALWQIVTPNPPLRIVTTALAQLVGMLALFATLSKPYRDEMRLPFRGIQLLILAYLPVFVFQYAGIAERTFAAPAWMGASSYSAVFSLVTLLFTLSLAVSCIGLQFLRISVEHADRATTDWLTGLINRRGLNLFAAQDDARRRRDGGTSAVICLDIDHFKAVNDRYGHASGDLVLQCLAEVLRNDIRKRDIAIRQGGEEFAVLLVGSGEVDAMDVAERIRRDFSTQRIDTASGTIAELSLSAGVAVAAANRTILQAMDLADTALYEAKRSGRNRVCAAAV</sequence>
<evidence type="ECO:0000256" key="2">
    <source>
        <dbReference type="ARBA" id="ARBA00034247"/>
    </source>
</evidence>
<accession>A0A840BIU1</accession>
<evidence type="ECO:0000256" key="1">
    <source>
        <dbReference type="ARBA" id="ARBA00012528"/>
    </source>
</evidence>
<evidence type="ECO:0000313" key="5">
    <source>
        <dbReference type="EMBL" id="MBB4012553.1"/>
    </source>
</evidence>
<dbReference type="SUPFAM" id="SSF55073">
    <property type="entry name" value="Nucleotide cyclase"/>
    <property type="match status" value="1"/>
</dbReference>
<dbReference type="SMART" id="SM00267">
    <property type="entry name" value="GGDEF"/>
    <property type="match status" value="1"/>
</dbReference>
<dbReference type="Gene3D" id="3.30.70.270">
    <property type="match status" value="1"/>
</dbReference>
<feature type="transmembrane region" description="Helical" evidence="3">
    <location>
        <begin position="122"/>
        <end position="142"/>
    </location>
</feature>
<dbReference type="AlphaFoldDB" id="A0A840BIU1"/>
<dbReference type="GO" id="GO:0052621">
    <property type="term" value="F:diguanylate cyclase activity"/>
    <property type="evidence" value="ECO:0007669"/>
    <property type="project" value="UniProtKB-EC"/>
</dbReference>
<dbReference type="FunFam" id="3.30.70.270:FF:000001">
    <property type="entry name" value="Diguanylate cyclase domain protein"/>
    <property type="match status" value="1"/>
</dbReference>
<dbReference type="EMBL" id="JACIET010000001">
    <property type="protein sequence ID" value="MBB4012553.1"/>
    <property type="molecule type" value="Genomic_DNA"/>
</dbReference>
<dbReference type="RefSeq" id="WP_183634343.1">
    <property type="nucleotide sequence ID" value="NZ_BAABLE010000011.1"/>
</dbReference>
<evidence type="ECO:0000313" key="6">
    <source>
        <dbReference type="Proteomes" id="UP000561045"/>
    </source>
</evidence>
<keyword evidence="3" id="KW-0812">Transmembrane</keyword>
<comment type="catalytic activity">
    <reaction evidence="2">
        <text>2 GTP = 3',3'-c-di-GMP + 2 diphosphate</text>
        <dbReference type="Rhea" id="RHEA:24898"/>
        <dbReference type="ChEBI" id="CHEBI:33019"/>
        <dbReference type="ChEBI" id="CHEBI:37565"/>
        <dbReference type="ChEBI" id="CHEBI:58805"/>
        <dbReference type="EC" id="2.7.7.65"/>
    </reaction>
</comment>
<evidence type="ECO:0000256" key="3">
    <source>
        <dbReference type="SAM" id="Phobius"/>
    </source>
</evidence>
<comment type="caution">
    <text evidence="5">The sequence shown here is derived from an EMBL/GenBank/DDBJ whole genome shotgun (WGS) entry which is preliminary data.</text>
</comment>
<organism evidence="5 6">
    <name type="scientific">Niveibacterium umoris</name>
    <dbReference type="NCBI Taxonomy" id="1193620"/>
    <lineage>
        <taxon>Bacteria</taxon>
        <taxon>Pseudomonadati</taxon>
        <taxon>Pseudomonadota</taxon>
        <taxon>Betaproteobacteria</taxon>
        <taxon>Rhodocyclales</taxon>
        <taxon>Rhodocyclaceae</taxon>
        <taxon>Niveibacterium</taxon>
    </lineage>
</organism>
<dbReference type="Proteomes" id="UP000561045">
    <property type="component" value="Unassembled WGS sequence"/>
</dbReference>
<evidence type="ECO:0000259" key="4">
    <source>
        <dbReference type="PROSITE" id="PS50887"/>
    </source>
</evidence>